<evidence type="ECO:0000313" key="4">
    <source>
        <dbReference type="Proteomes" id="UP000620670"/>
    </source>
</evidence>
<dbReference type="Pfam" id="PF00353">
    <property type="entry name" value="HemolysinCabind"/>
    <property type="match status" value="2"/>
</dbReference>
<dbReference type="SUPFAM" id="SSF51120">
    <property type="entry name" value="beta-Roll"/>
    <property type="match status" value="2"/>
</dbReference>
<evidence type="ECO:0000256" key="2">
    <source>
        <dbReference type="ARBA" id="ARBA00022525"/>
    </source>
</evidence>
<dbReference type="InterPro" id="IPR018511">
    <property type="entry name" value="Hemolysin-typ_Ca-bd_CS"/>
</dbReference>
<dbReference type="PANTHER" id="PTHR38340:SF1">
    <property type="entry name" value="S-LAYER PROTEIN"/>
    <property type="match status" value="1"/>
</dbReference>
<dbReference type="EMBL" id="JAELXT010000019">
    <property type="protein sequence ID" value="MBJ6127016.1"/>
    <property type="molecule type" value="Genomic_DNA"/>
</dbReference>
<reference evidence="4" key="1">
    <citation type="submission" date="2020-12" db="EMBL/GenBank/DDBJ databases">
        <title>Hymenobacter sp.</title>
        <authorList>
            <person name="Kim M.K."/>
        </authorList>
    </citation>
    <scope>NUCLEOTIDE SEQUENCE [LARGE SCALE GENOMIC DNA]</scope>
    <source>
        <strain evidence="4">BT325</strain>
    </source>
</reference>
<dbReference type="Proteomes" id="UP000620670">
    <property type="component" value="Unassembled WGS sequence"/>
</dbReference>
<comment type="caution">
    <text evidence="3">The sequence shown here is derived from an EMBL/GenBank/DDBJ whole genome shotgun (WGS) entry which is preliminary data.</text>
</comment>
<dbReference type="InterPro" id="IPR050557">
    <property type="entry name" value="RTX_toxin/Mannuronan_C5-epim"/>
</dbReference>
<dbReference type="InterPro" id="IPR001343">
    <property type="entry name" value="Hemolysn_Ca-bd"/>
</dbReference>
<keyword evidence="2" id="KW-0964">Secreted</keyword>
<evidence type="ECO:0000256" key="1">
    <source>
        <dbReference type="ARBA" id="ARBA00004613"/>
    </source>
</evidence>
<evidence type="ECO:0008006" key="5">
    <source>
        <dbReference type="Google" id="ProtNLM"/>
    </source>
</evidence>
<dbReference type="Gene3D" id="2.150.10.10">
    <property type="entry name" value="Serralysin-like metalloprotease, C-terminal"/>
    <property type="match status" value="2"/>
</dbReference>
<name>A0ABS0Y3X9_9HYPH</name>
<accession>A0ABS0Y3X9</accession>
<sequence length="303" mass="32519">MMIVELYRLAKQLGSIHIEAGAMQYLNWTGTFIVDSWADVGSPGDRPIKSMGGQVWGINNIAAWGDGLDVYTLFGTSDIDLIFLDKTGFDTPRLTNVTRINVGAGNDLVDLTSTRFNYGATTISGGTGNDWLLGNSGRDRLLGGSGRDQLKGYGGNDYISGGNGNDHLHGGRGNDKLIGGSGHDYLMGQVGKDTLTGGGGSDRFVFDVSPTSSNRDTITDFSVRYDSIHLDKSVFTKAGLKGGLKAKAFWTGSAAHDRDDRVIYNDETGYLYYDPDGTGGASQKMVAKLSKDLAITHKDFFIV</sequence>
<keyword evidence="4" id="KW-1185">Reference proteome</keyword>
<dbReference type="PANTHER" id="PTHR38340">
    <property type="entry name" value="S-LAYER PROTEIN"/>
    <property type="match status" value="1"/>
</dbReference>
<proteinExistence type="predicted"/>
<comment type="subcellular location">
    <subcellularLocation>
        <location evidence="1">Secreted</location>
    </subcellularLocation>
</comment>
<gene>
    <name evidence="3" type="ORF">JAO75_16560</name>
</gene>
<dbReference type="InterPro" id="IPR011049">
    <property type="entry name" value="Serralysin-like_metalloprot_C"/>
</dbReference>
<dbReference type="PRINTS" id="PR00313">
    <property type="entry name" value="CABNDNGRPT"/>
</dbReference>
<evidence type="ECO:0000313" key="3">
    <source>
        <dbReference type="EMBL" id="MBJ6127016.1"/>
    </source>
</evidence>
<dbReference type="PROSITE" id="PS00330">
    <property type="entry name" value="HEMOLYSIN_CALCIUM"/>
    <property type="match status" value="2"/>
</dbReference>
<protein>
    <recommendedName>
        <fullName evidence="5">Calcium-binding protein</fullName>
    </recommendedName>
</protein>
<organism evidence="3 4">
    <name type="scientific">Microvirga splendida</name>
    <dbReference type="NCBI Taxonomy" id="2795727"/>
    <lineage>
        <taxon>Bacteria</taxon>
        <taxon>Pseudomonadati</taxon>
        <taxon>Pseudomonadota</taxon>
        <taxon>Alphaproteobacteria</taxon>
        <taxon>Hyphomicrobiales</taxon>
        <taxon>Methylobacteriaceae</taxon>
        <taxon>Microvirga</taxon>
    </lineage>
</organism>